<dbReference type="CDD" id="cd01109">
    <property type="entry name" value="HTH_YyaN"/>
    <property type="match status" value="1"/>
</dbReference>
<dbReference type="SUPFAM" id="SSF46955">
    <property type="entry name" value="Putative DNA-binding domain"/>
    <property type="match status" value="1"/>
</dbReference>
<evidence type="ECO:0000256" key="1">
    <source>
        <dbReference type="ARBA" id="ARBA00023125"/>
    </source>
</evidence>
<dbReference type="EMBL" id="JBHTCP010000004">
    <property type="protein sequence ID" value="MFC7370611.1"/>
    <property type="molecule type" value="Genomic_DNA"/>
</dbReference>
<evidence type="ECO:0000313" key="3">
    <source>
        <dbReference type="EMBL" id="MFC7370611.1"/>
    </source>
</evidence>
<dbReference type="InterPro" id="IPR009061">
    <property type="entry name" value="DNA-bd_dom_put_sf"/>
</dbReference>
<sequence>MFSISEVSNKLGISTHTLRYYEKEKIITPSRNPGGDRLYSDQDLAWLQFVIKLKQTKMPIASIRTYASLFTEGKHTAIARLELLETHRASLLEQMKTLAETEKMLDKKIKTYKDILKQEKSDR</sequence>
<dbReference type="InterPro" id="IPR000551">
    <property type="entry name" value="MerR-type_HTH_dom"/>
</dbReference>
<feature type="domain" description="HTH merR-type" evidence="2">
    <location>
        <begin position="1"/>
        <end position="69"/>
    </location>
</feature>
<dbReference type="Gene3D" id="1.10.1660.10">
    <property type="match status" value="1"/>
</dbReference>
<dbReference type="Proteomes" id="UP001596549">
    <property type="component" value="Unassembled WGS sequence"/>
</dbReference>
<dbReference type="RefSeq" id="WP_379746509.1">
    <property type="nucleotide sequence ID" value="NZ_JBHTCP010000004.1"/>
</dbReference>
<accession>A0ABW2NJK2</accession>
<name>A0ABW2NJK2_9BACL</name>
<dbReference type="PROSITE" id="PS50937">
    <property type="entry name" value="HTH_MERR_2"/>
    <property type="match status" value="1"/>
</dbReference>
<protein>
    <submittedName>
        <fullName evidence="3">MerR family transcriptional regulator</fullName>
    </submittedName>
</protein>
<comment type="caution">
    <text evidence="3">The sequence shown here is derived from an EMBL/GenBank/DDBJ whole genome shotgun (WGS) entry which is preliminary data.</text>
</comment>
<keyword evidence="1" id="KW-0238">DNA-binding</keyword>
<dbReference type="PANTHER" id="PTHR30204">
    <property type="entry name" value="REDOX-CYCLING DRUG-SENSING TRANSCRIPTIONAL ACTIVATOR SOXR"/>
    <property type="match status" value="1"/>
</dbReference>
<reference evidence="4" key="1">
    <citation type="journal article" date="2019" name="Int. J. Syst. Evol. Microbiol.">
        <title>The Global Catalogue of Microorganisms (GCM) 10K type strain sequencing project: providing services to taxonomists for standard genome sequencing and annotation.</title>
        <authorList>
            <consortium name="The Broad Institute Genomics Platform"/>
            <consortium name="The Broad Institute Genome Sequencing Center for Infectious Disease"/>
            <person name="Wu L."/>
            <person name="Ma J."/>
        </authorList>
    </citation>
    <scope>NUCLEOTIDE SEQUENCE [LARGE SCALE GENOMIC DNA]</scope>
    <source>
        <strain evidence="4">NBRC 106396</strain>
    </source>
</reference>
<gene>
    <name evidence="3" type="ORF">ACFQPF_02855</name>
</gene>
<dbReference type="SMART" id="SM00422">
    <property type="entry name" value="HTH_MERR"/>
    <property type="match status" value="1"/>
</dbReference>
<keyword evidence="4" id="KW-1185">Reference proteome</keyword>
<evidence type="ECO:0000313" key="4">
    <source>
        <dbReference type="Proteomes" id="UP001596549"/>
    </source>
</evidence>
<dbReference type="Pfam" id="PF13411">
    <property type="entry name" value="MerR_1"/>
    <property type="match status" value="1"/>
</dbReference>
<dbReference type="InterPro" id="IPR047057">
    <property type="entry name" value="MerR_fam"/>
</dbReference>
<dbReference type="PANTHER" id="PTHR30204:SF82">
    <property type="entry name" value="TRANSCRIPTIONAL REGULATOR, MERR FAMILY"/>
    <property type="match status" value="1"/>
</dbReference>
<proteinExistence type="predicted"/>
<organism evidence="3 4">
    <name type="scientific">Fictibacillus iocasae</name>
    <dbReference type="NCBI Taxonomy" id="2715437"/>
    <lineage>
        <taxon>Bacteria</taxon>
        <taxon>Bacillati</taxon>
        <taxon>Bacillota</taxon>
        <taxon>Bacilli</taxon>
        <taxon>Bacillales</taxon>
        <taxon>Fictibacillaceae</taxon>
        <taxon>Fictibacillus</taxon>
    </lineage>
</organism>
<evidence type="ECO:0000259" key="2">
    <source>
        <dbReference type="PROSITE" id="PS50937"/>
    </source>
</evidence>